<proteinExistence type="predicted"/>
<dbReference type="PANTHER" id="PTHR43798:SF27">
    <property type="entry name" value="HYDROLASE ALPHA_BETA HYDROLASE FOLD FAMILY"/>
    <property type="match status" value="1"/>
</dbReference>
<evidence type="ECO:0000256" key="1">
    <source>
        <dbReference type="SAM" id="SignalP"/>
    </source>
</evidence>
<evidence type="ECO:0000259" key="2">
    <source>
        <dbReference type="Pfam" id="PF12697"/>
    </source>
</evidence>
<keyword evidence="4" id="KW-1185">Reference proteome</keyword>
<keyword evidence="1" id="KW-0732">Signal</keyword>
<dbReference type="GO" id="GO:0016787">
    <property type="term" value="F:hydrolase activity"/>
    <property type="evidence" value="ECO:0007669"/>
    <property type="project" value="UniProtKB-KW"/>
</dbReference>
<evidence type="ECO:0000313" key="4">
    <source>
        <dbReference type="Proteomes" id="UP000490980"/>
    </source>
</evidence>
<dbReference type="PRINTS" id="PR00111">
    <property type="entry name" value="ABHYDROLASE"/>
</dbReference>
<dbReference type="EMBL" id="JAARLZ010000002">
    <property type="protein sequence ID" value="NII05654.1"/>
    <property type="molecule type" value="Genomic_DNA"/>
</dbReference>
<keyword evidence="3" id="KW-0378">Hydrolase</keyword>
<dbReference type="AlphaFoldDB" id="A0A7X5U8A2"/>
<feature type="chain" id="PRO_5031121786" evidence="1">
    <location>
        <begin position="29"/>
        <end position="305"/>
    </location>
</feature>
<feature type="domain" description="AB hydrolase-1" evidence="2">
    <location>
        <begin position="56"/>
        <end position="289"/>
    </location>
</feature>
<dbReference type="InterPro" id="IPR050266">
    <property type="entry name" value="AB_hydrolase_sf"/>
</dbReference>
<reference evidence="3 4" key="1">
    <citation type="submission" date="2020-03" db="EMBL/GenBank/DDBJ databases">
        <authorList>
            <person name="Lai Q."/>
        </authorList>
    </citation>
    <scope>NUCLEOTIDE SEQUENCE [LARGE SCALE GENOMIC DNA]</scope>
    <source>
        <strain evidence="3 4">CCUG 25036</strain>
    </source>
</reference>
<evidence type="ECO:0000313" key="3">
    <source>
        <dbReference type="EMBL" id="NII05654.1"/>
    </source>
</evidence>
<dbReference type="InterPro" id="IPR029058">
    <property type="entry name" value="AB_hydrolase_fold"/>
</dbReference>
<protein>
    <submittedName>
        <fullName evidence="3">Alpha/beta hydrolase</fullName>
    </submittedName>
</protein>
<feature type="signal peptide" evidence="1">
    <location>
        <begin position="1"/>
        <end position="28"/>
    </location>
</feature>
<accession>A0A7X5U8A2</accession>
<dbReference type="PANTHER" id="PTHR43798">
    <property type="entry name" value="MONOACYLGLYCEROL LIPASE"/>
    <property type="match status" value="1"/>
</dbReference>
<gene>
    <name evidence="3" type="ORF">HBF25_04515</name>
</gene>
<dbReference type="InterPro" id="IPR000073">
    <property type="entry name" value="AB_hydrolase_1"/>
</dbReference>
<dbReference type="GO" id="GO:0016020">
    <property type="term" value="C:membrane"/>
    <property type="evidence" value="ECO:0007669"/>
    <property type="project" value="TreeGrafter"/>
</dbReference>
<organism evidence="3 4">
    <name type="scientific">Luteibacter anthropi</name>
    <dbReference type="NCBI Taxonomy" id="564369"/>
    <lineage>
        <taxon>Bacteria</taxon>
        <taxon>Pseudomonadati</taxon>
        <taxon>Pseudomonadota</taxon>
        <taxon>Gammaproteobacteria</taxon>
        <taxon>Lysobacterales</taxon>
        <taxon>Rhodanobacteraceae</taxon>
        <taxon>Luteibacter</taxon>
    </lineage>
</organism>
<comment type="caution">
    <text evidence="3">The sequence shown here is derived from an EMBL/GenBank/DDBJ whole genome shotgun (WGS) entry which is preliminary data.</text>
</comment>
<dbReference type="SUPFAM" id="SSF53474">
    <property type="entry name" value="alpha/beta-Hydrolases"/>
    <property type="match status" value="1"/>
</dbReference>
<dbReference type="Proteomes" id="UP000490980">
    <property type="component" value="Unassembled WGS sequence"/>
</dbReference>
<name>A0A7X5U8A2_9GAMM</name>
<sequence>MHARMLRRAFCLLLVTITMMSALPAALAATREYTAVAPDGVTLAVQESGNPEGPPIVFVHGLLGSRLNWDAQVSSPLLQHYRLITYDLRGHGMSSKPAGTEAYTDGRRWADDLAAVIKTTHARKPVLVGWSLGAAVITHYLAAYGDGDIKGVIYVDGVIELTPDQIVAHPEVYRDMTAPDLKTHLDGERTFLALCFKKQPDRPVFERLLANAALASWDMQRAVPSMTIPLVKGLGRTTVPMVLIYGSDDALVKVGPSLARAKGVNARIRNMLYDGAGHAPFQEQPERFNRDVVDFINDIDGHSKP</sequence>
<dbReference type="Gene3D" id="3.40.50.1820">
    <property type="entry name" value="alpha/beta hydrolase"/>
    <property type="match status" value="1"/>
</dbReference>
<dbReference type="RefSeq" id="WP_166946744.1">
    <property type="nucleotide sequence ID" value="NZ_JAARLZ010000002.1"/>
</dbReference>
<dbReference type="Pfam" id="PF12697">
    <property type="entry name" value="Abhydrolase_6"/>
    <property type="match status" value="1"/>
</dbReference>